<dbReference type="GO" id="GO:0008899">
    <property type="term" value="F:homoserine O-succinyltransferase activity"/>
    <property type="evidence" value="ECO:0007669"/>
    <property type="project" value="UniProtKB-UniRule"/>
</dbReference>
<dbReference type="GO" id="GO:0005737">
    <property type="term" value="C:cytoplasm"/>
    <property type="evidence" value="ECO:0007669"/>
    <property type="project" value="UniProtKB-SubCell"/>
</dbReference>
<evidence type="ECO:0000256" key="3">
    <source>
        <dbReference type="ARBA" id="ARBA00022605"/>
    </source>
</evidence>
<protein>
    <recommendedName>
        <fullName evidence="8">Homoserine O-acetyltransferase</fullName>
        <shortName evidence="8">HAT</shortName>
        <ecNumber evidence="8">2.3.1.31</ecNumber>
    </recommendedName>
    <alternativeName>
        <fullName evidence="8">Homoserine transacetylase</fullName>
        <shortName evidence="8">HTA</shortName>
    </alternativeName>
</protein>
<dbReference type="NCBIfam" id="TIGR01001">
    <property type="entry name" value="metA"/>
    <property type="match status" value="1"/>
</dbReference>
<comment type="caution">
    <text evidence="8">Lacks conserved residue(s) required for the propagation of feature annotation.</text>
</comment>
<comment type="similarity">
    <text evidence="8">Belongs to the MetA family.</text>
</comment>
<evidence type="ECO:0000313" key="10">
    <source>
        <dbReference type="EMBL" id="RHE42146.1"/>
    </source>
</evidence>
<dbReference type="CDD" id="cd03131">
    <property type="entry name" value="GATase1_HTS"/>
    <property type="match status" value="1"/>
</dbReference>
<keyword evidence="5 8" id="KW-0486">Methionine biosynthesis</keyword>
<keyword evidence="3 8" id="KW-0028">Amino-acid biosynthesis</keyword>
<sequence>MPIKIQGDLPVKEILERENIFVMDEGRAIHQDIRPIQILILNLMPLKEETELQLLRSLSNTPLQVDVTFMVVESHQAKNTSVSHLNKFYQTFPEVKDQKFDGMIVTGAPVEQIEFEEVDYWKELEEIMDWTESHVTSTIFLCWAAQASLYHFYGLQKRQLDHKMFGLFWHKVLNRKIPLVRGFDDAFLAPHSRHTEVPIEDIRACKEITILAESEEAGLFLAMAQGGRRIFVMGHPEYDRITLDGEYKRDLGKGLPIDLPKNYYKDNDPESKPLLLWRAHANNLYTNWLNYYVYQSTPFDLYGTPDFNSINDGK</sequence>
<comment type="subcellular location">
    <subcellularLocation>
        <location evidence="1 8">Cytoplasm</location>
    </subcellularLocation>
</comment>
<keyword evidence="2 8" id="KW-0963">Cytoplasm</keyword>
<feature type="binding site" evidence="8">
    <location>
        <position position="163"/>
    </location>
    <ligand>
        <name>substrate</name>
    </ligand>
</feature>
<dbReference type="UniPathway" id="UPA00051">
    <property type="reaction ID" value="UER00074"/>
</dbReference>
<dbReference type="InterPro" id="IPR033752">
    <property type="entry name" value="MetA_family"/>
</dbReference>
<dbReference type="PANTHER" id="PTHR20919">
    <property type="entry name" value="HOMOSERINE O-SUCCINYLTRANSFERASE"/>
    <property type="match status" value="1"/>
</dbReference>
<dbReference type="InterPro" id="IPR029062">
    <property type="entry name" value="Class_I_gatase-like"/>
</dbReference>
<feature type="binding site" evidence="8">
    <location>
        <position position="249"/>
    </location>
    <ligand>
        <name>substrate</name>
    </ligand>
</feature>
<feature type="active site" description="Acyl-thioester intermediate" evidence="8 9">
    <location>
        <position position="142"/>
    </location>
</feature>
<evidence type="ECO:0000313" key="11">
    <source>
        <dbReference type="Proteomes" id="UP000283745"/>
    </source>
</evidence>
<evidence type="ECO:0000256" key="5">
    <source>
        <dbReference type="ARBA" id="ARBA00023167"/>
    </source>
</evidence>
<dbReference type="FunFam" id="3.40.50.880:FF:000004">
    <property type="entry name" value="Homoserine O-succinyltransferase"/>
    <property type="match status" value="1"/>
</dbReference>
<comment type="catalytic activity">
    <reaction evidence="7 8">
        <text>L-homoserine + acetyl-CoA = O-acetyl-L-homoserine + CoA</text>
        <dbReference type="Rhea" id="RHEA:13701"/>
        <dbReference type="ChEBI" id="CHEBI:57287"/>
        <dbReference type="ChEBI" id="CHEBI:57288"/>
        <dbReference type="ChEBI" id="CHEBI:57476"/>
        <dbReference type="ChEBI" id="CHEBI:57716"/>
        <dbReference type="EC" id="2.3.1.31"/>
    </reaction>
</comment>
<organism evidence="10 11">
    <name type="scientific">Blautia obeum</name>
    <dbReference type="NCBI Taxonomy" id="40520"/>
    <lineage>
        <taxon>Bacteria</taxon>
        <taxon>Bacillati</taxon>
        <taxon>Bacillota</taxon>
        <taxon>Clostridia</taxon>
        <taxon>Lachnospirales</taxon>
        <taxon>Lachnospiraceae</taxon>
        <taxon>Blautia</taxon>
    </lineage>
</organism>
<dbReference type="PIRSF" id="PIRSF000450">
    <property type="entry name" value="H_ser_succinyltr"/>
    <property type="match status" value="1"/>
</dbReference>
<evidence type="ECO:0000256" key="1">
    <source>
        <dbReference type="ARBA" id="ARBA00004496"/>
    </source>
</evidence>
<dbReference type="HAMAP" id="MF_00295">
    <property type="entry name" value="MetA_acyltransf"/>
    <property type="match status" value="1"/>
</dbReference>
<evidence type="ECO:0000256" key="9">
    <source>
        <dbReference type="PIRSR" id="PIRSR000450-1"/>
    </source>
</evidence>
<dbReference type="SUPFAM" id="SSF52317">
    <property type="entry name" value="Class I glutamine amidotransferase-like"/>
    <property type="match status" value="1"/>
</dbReference>
<comment type="pathway">
    <text evidence="8">Amino-acid biosynthesis; L-methionine biosynthesis via de novo pathway; O-acetyl-L-homoserine from L-homoserine: step 1/1.</text>
</comment>
<dbReference type="Pfam" id="PF04204">
    <property type="entry name" value="HTS"/>
    <property type="match status" value="1"/>
</dbReference>
<evidence type="ECO:0000256" key="6">
    <source>
        <dbReference type="ARBA" id="ARBA00023315"/>
    </source>
</evidence>
<feature type="site" description="Important for substrate specificity" evidence="8">
    <location>
        <position position="192"/>
    </location>
</feature>
<dbReference type="Gene3D" id="3.40.50.880">
    <property type="match status" value="1"/>
</dbReference>
<dbReference type="GO" id="GO:0004414">
    <property type="term" value="F:homoserine O-acetyltransferase activity"/>
    <property type="evidence" value="ECO:0007669"/>
    <property type="project" value="UniProtKB-EC"/>
</dbReference>
<keyword evidence="4 8" id="KW-0808">Transferase</keyword>
<proteinExistence type="inferred from homology"/>
<dbReference type="RefSeq" id="WP_015543082.1">
    <property type="nucleotide sequence ID" value="NZ_CABJFK010000001.1"/>
</dbReference>
<feature type="active site" description="Proton acceptor" evidence="8">
    <location>
        <position position="235"/>
    </location>
</feature>
<name>A0A414JCB1_9FIRM</name>
<gene>
    <name evidence="8" type="primary">metAA</name>
    <name evidence="10" type="ORF">DW740_02245</name>
</gene>
<feature type="site" description="Important for acyl-CoA specificity" evidence="8">
    <location>
        <position position="111"/>
    </location>
</feature>
<feature type="binding site" evidence="8">
    <location>
        <position position="192"/>
    </location>
    <ligand>
        <name>substrate</name>
    </ligand>
</feature>
<dbReference type="InterPro" id="IPR005697">
    <property type="entry name" value="HST_MetA"/>
</dbReference>
<dbReference type="PANTHER" id="PTHR20919:SF0">
    <property type="entry name" value="HOMOSERINE O-SUCCINYLTRANSFERASE"/>
    <property type="match status" value="1"/>
</dbReference>
<feature type="active site" evidence="8">
    <location>
        <position position="237"/>
    </location>
</feature>
<comment type="function">
    <text evidence="8">Transfers an acetyl group from acetyl-CoA to L-homoserine, forming acetyl-L-homoserine.</text>
</comment>
<dbReference type="EMBL" id="QSKF01000001">
    <property type="protein sequence ID" value="RHE42146.1"/>
    <property type="molecule type" value="Genomic_DNA"/>
</dbReference>
<dbReference type="EC" id="2.3.1.31" evidence="8"/>
<evidence type="ECO:0000256" key="4">
    <source>
        <dbReference type="ARBA" id="ARBA00022679"/>
    </source>
</evidence>
<evidence type="ECO:0000256" key="2">
    <source>
        <dbReference type="ARBA" id="ARBA00022490"/>
    </source>
</evidence>
<keyword evidence="6 8" id="KW-0012">Acyltransferase</keyword>
<evidence type="ECO:0000256" key="8">
    <source>
        <dbReference type="HAMAP-Rule" id="MF_00295"/>
    </source>
</evidence>
<dbReference type="AlphaFoldDB" id="A0A414JCB1"/>
<accession>A0A414JCB1</accession>
<dbReference type="Proteomes" id="UP000283745">
    <property type="component" value="Unassembled WGS sequence"/>
</dbReference>
<comment type="caution">
    <text evidence="10">The sequence shown here is derived from an EMBL/GenBank/DDBJ whole genome shotgun (WGS) entry which is preliminary data.</text>
</comment>
<reference evidence="10 11" key="1">
    <citation type="submission" date="2018-08" db="EMBL/GenBank/DDBJ databases">
        <title>A genome reference for cultivated species of the human gut microbiota.</title>
        <authorList>
            <person name="Zou Y."/>
            <person name="Xue W."/>
            <person name="Luo G."/>
        </authorList>
    </citation>
    <scope>NUCLEOTIDE SEQUENCE [LARGE SCALE GENOMIC DNA]</scope>
    <source>
        <strain evidence="10 11">AM28-23</strain>
    </source>
</reference>
<evidence type="ECO:0000256" key="7">
    <source>
        <dbReference type="ARBA" id="ARBA00049043"/>
    </source>
</evidence>
<dbReference type="GO" id="GO:0019281">
    <property type="term" value="P:L-methionine biosynthetic process from homoserine via O-succinyl-L-homoserine and cystathionine"/>
    <property type="evidence" value="ECO:0007669"/>
    <property type="project" value="InterPro"/>
</dbReference>